<dbReference type="PANTHER" id="PTHR46985">
    <property type="entry name" value="NACHT, LRR AND PYD DOMAINS-CONTAINING PROTEIN 1"/>
    <property type="match status" value="1"/>
</dbReference>
<dbReference type="InterPro" id="IPR004020">
    <property type="entry name" value="DAPIN"/>
</dbReference>
<sequence length="333" mass="38529">MCPGPGVFQCTLTDLMFVMTQESELRYSIIQWDESVLRPAGKIPAGPLYNTECSSKAACQLHLPHCEIKDVLSIEGLLSVVHISNDHGLSIVEPLKITDTHVIVKVSDLSPFGLVWDYIKRFMERKDPVASHVLLYLGPLNPRAQNQKLYVFLLPRNISKHEVSKDQKDCKYVRSTSNCTLIKDQRYTLACSRASQDYKIQPKRAEFDLHFGDQYHPTFEIRLPINTEEVAIILKDHSQSDVSSGARVQSESPNREENLLNILDELSEEDFRRFKWFLKTGSWRHCFKEKEFRVASREDVVDWMVQHYSLDEAVEVMKTTLRNIDRNDLVKRM</sequence>
<evidence type="ECO:0000256" key="1">
    <source>
        <dbReference type="ARBA" id="ARBA00004514"/>
    </source>
</evidence>
<evidence type="ECO:0000313" key="8">
    <source>
        <dbReference type="EMBL" id="KAK5613153.1"/>
    </source>
</evidence>
<evidence type="ECO:0000259" key="6">
    <source>
        <dbReference type="PROSITE" id="PS50824"/>
    </source>
</evidence>
<dbReference type="InterPro" id="IPR011029">
    <property type="entry name" value="DEATH-like_dom_sf"/>
</dbReference>
<gene>
    <name evidence="8" type="ORF">CRENBAI_000599</name>
</gene>
<keyword evidence="4" id="KW-0391">Immunity</keyword>
<dbReference type="AlphaFoldDB" id="A0AAV9RVY6"/>
<evidence type="ECO:0000259" key="5">
    <source>
        <dbReference type="PROSITE" id="PS50168"/>
    </source>
</evidence>
<dbReference type="InterPro" id="IPR051249">
    <property type="entry name" value="NLRP_Inflammasome"/>
</dbReference>
<dbReference type="Pfam" id="PF02758">
    <property type="entry name" value="PYRIN"/>
    <property type="match status" value="1"/>
</dbReference>
<name>A0AAV9RVY6_9TELE</name>
<keyword evidence="9" id="KW-1185">Reference proteome</keyword>
<protein>
    <recommendedName>
        <fullName evidence="10">FIIND domain-containing protein</fullName>
    </recommendedName>
</protein>
<dbReference type="SMART" id="SM01289">
    <property type="entry name" value="PYRIN"/>
    <property type="match status" value="1"/>
</dbReference>
<dbReference type="GO" id="GO:0005829">
    <property type="term" value="C:cytosol"/>
    <property type="evidence" value="ECO:0007669"/>
    <property type="project" value="UniProtKB-SubCell"/>
</dbReference>
<dbReference type="GO" id="GO:0042981">
    <property type="term" value="P:regulation of apoptotic process"/>
    <property type="evidence" value="ECO:0007669"/>
    <property type="project" value="InterPro"/>
</dbReference>
<evidence type="ECO:0000259" key="7">
    <source>
        <dbReference type="PROSITE" id="PS51830"/>
    </source>
</evidence>
<feature type="domain" description="DED" evidence="5">
    <location>
        <begin position="254"/>
        <end position="333"/>
    </location>
</feature>
<dbReference type="InterPro" id="IPR025307">
    <property type="entry name" value="FIIND_dom"/>
</dbReference>
<dbReference type="InterPro" id="IPR001875">
    <property type="entry name" value="DED_dom"/>
</dbReference>
<keyword evidence="3" id="KW-0399">Innate immunity</keyword>
<dbReference type="EMBL" id="JAHHUM010001248">
    <property type="protein sequence ID" value="KAK5613153.1"/>
    <property type="molecule type" value="Genomic_DNA"/>
</dbReference>
<dbReference type="Gene3D" id="1.10.533.10">
    <property type="entry name" value="Death Domain, Fas"/>
    <property type="match status" value="1"/>
</dbReference>
<dbReference type="PROSITE" id="PS50168">
    <property type="entry name" value="DED"/>
    <property type="match status" value="1"/>
</dbReference>
<evidence type="ECO:0008006" key="10">
    <source>
        <dbReference type="Google" id="ProtNLM"/>
    </source>
</evidence>
<proteinExistence type="predicted"/>
<dbReference type="PROSITE" id="PS50824">
    <property type="entry name" value="DAPIN"/>
    <property type="match status" value="1"/>
</dbReference>
<comment type="caution">
    <text evidence="8">The sequence shown here is derived from an EMBL/GenBank/DDBJ whole genome shotgun (WGS) entry which is preliminary data.</text>
</comment>
<accession>A0AAV9RVY6</accession>
<evidence type="ECO:0000256" key="4">
    <source>
        <dbReference type="ARBA" id="ARBA00022859"/>
    </source>
</evidence>
<reference evidence="8 9" key="1">
    <citation type="submission" date="2021-06" db="EMBL/GenBank/DDBJ databases">
        <authorList>
            <person name="Palmer J.M."/>
        </authorList>
    </citation>
    <scope>NUCLEOTIDE SEQUENCE [LARGE SCALE GENOMIC DNA]</scope>
    <source>
        <strain evidence="8 9">MEX-2019</strain>
        <tissue evidence="8">Muscle</tissue>
    </source>
</reference>
<dbReference type="PROSITE" id="PS51830">
    <property type="entry name" value="FIIND"/>
    <property type="match status" value="1"/>
</dbReference>
<comment type="subcellular location">
    <subcellularLocation>
        <location evidence="1">Cytoplasm</location>
        <location evidence="1">Cytosol</location>
    </subcellularLocation>
</comment>
<feature type="domain" description="FIIND" evidence="7">
    <location>
        <begin position="1"/>
        <end position="262"/>
    </location>
</feature>
<dbReference type="GO" id="GO:0045087">
    <property type="term" value="P:innate immune response"/>
    <property type="evidence" value="ECO:0007669"/>
    <property type="project" value="UniProtKB-KW"/>
</dbReference>
<dbReference type="Pfam" id="PF23679">
    <property type="entry name" value="UPA-FIIND"/>
    <property type="match status" value="1"/>
</dbReference>
<keyword evidence="2" id="KW-0963">Cytoplasm</keyword>
<evidence type="ECO:0000256" key="2">
    <source>
        <dbReference type="ARBA" id="ARBA00022490"/>
    </source>
</evidence>
<organism evidence="8 9">
    <name type="scientific">Crenichthys baileyi</name>
    <name type="common">White River springfish</name>
    <dbReference type="NCBI Taxonomy" id="28760"/>
    <lineage>
        <taxon>Eukaryota</taxon>
        <taxon>Metazoa</taxon>
        <taxon>Chordata</taxon>
        <taxon>Craniata</taxon>
        <taxon>Vertebrata</taxon>
        <taxon>Euteleostomi</taxon>
        <taxon>Actinopterygii</taxon>
        <taxon>Neopterygii</taxon>
        <taxon>Teleostei</taxon>
        <taxon>Neoteleostei</taxon>
        <taxon>Acanthomorphata</taxon>
        <taxon>Ovalentaria</taxon>
        <taxon>Atherinomorphae</taxon>
        <taxon>Cyprinodontiformes</taxon>
        <taxon>Goodeidae</taxon>
        <taxon>Crenichthys</taxon>
    </lineage>
</organism>
<dbReference type="Pfam" id="PF13553">
    <property type="entry name" value="FIIND"/>
    <property type="match status" value="1"/>
</dbReference>
<evidence type="ECO:0000313" key="9">
    <source>
        <dbReference type="Proteomes" id="UP001311232"/>
    </source>
</evidence>
<dbReference type="PANTHER" id="PTHR46985:SF2">
    <property type="entry name" value="APOPTOSIS-ASSOCIATED SPECK-LIKE PROTEIN CONTAINING A CARD"/>
    <property type="match status" value="1"/>
</dbReference>
<feature type="domain" description="Pyrin" evidence="6">
    <location>
        <begin position="248"/>
        <end position="333"/>
    </location>
</feature>
<dbReference type="SUPFAM" id="SSF47986">
    <property type="entry name" value="DEATH domain"/>
    <property type="match status" value="1"/>
</dbReference>
<evidence type="ECO:0000256" key="3">
    <source>
        <dbReference type="ARBA" id="ARBA00022588"/>
    </source>
</evidence>
<dbReference type="Proteomes" id="UP001311232">
    <property type="component" value="Unassembled WGS sequence"/>
</dbReference>